<dbReference type="SUPFAM" id="SSF55073">
    <property type="entry name" value="Nucleotide cyclase"/>
    <property type="match status" value="1"/>
</dbReference>
<dbReference type="InterPro" id="IPR043128">
    <property type="entry name" value="Rev_trsase/Diguanyl_cyclase"/>
</dbReference>
<proteinExistence type="predicted"/>
<evidence type="ECO:0000256" key="1">
    <source>
        <dbReference type="ARBA" id="ARBA00023015"/>
    </source>
</evidence>
<dbReference type="Pfam" id="PF00990">
    <property type="entry name" value="GGDEF"/>
    <property type="match status" value="1"/>
</dbReference>
<keyword evidence="6" id="KW-1185">Reference proteome</keyword>
<dbReference type="PROSITE" id="PS50887">
    <property type="entry name" value="GGDEF"/>
    <property type="match status" value="1"/>
</dbReference>
<accession>A0A7G9FP69</accession>
<keyword evidence="3" id="KW-0804">Transcription</keyword>
<evidence type="ECO:0000259" key="4">
    <source>
        <dbReference type="PROSITE" id="PS50887"/>
    </source>
</evidence>
<dbReference type="NCBIfam" id="TIGR00254">
    <property type="entry name" value="GGDEF"/>
    <property type="match status" value="1"/>
</dbReference>
<keyword evidence="1" id="KW-0805">Transcription regulation</keyword>
<dbReference type="PANTHER" id="PTHR30146:SF24">
    <property type="entry name" value="XYLOSE OPERON REGULATORY PROTEIN"/>
    <property type="match status" value="1"/>
</dbReference>
<organism evidence="5 6">
    <name type="scientific">Wujia chipingensis</name>
    <dbReference type="NCBI Taxonomy" id="2763670"/>
    <lineage>
        <taxon>Bacteria</taxon>
        <taxon>Bacillati</taxon>
        <taxon>Bacillota</taxon>
        <taxon>Clostridia</taxon>
        <taxon>Lachnospirales</taxon>
        <taxon>Lachnospiraceae</taxon>
        <taxon>Wujia</taxon>
    </lineage>
</organism>
<dbReference type="Pfam" id="PF13377">
    <property type="entry name" value="Peripla_BP_3"/>
    <property type="match status" value="1"/>
</dbReference>
<dbReference type="AlphaFoldDB" id="A0A7G9FP69"/>
<feature type="domain" description="GGDEF" evidence="4">
    <location>
        <begin position="639"/>
        <end position="771"/>
    </location>
</feature>
<dbReference type="Gene3D" id="3.40.50.2300">
    <property type="match status" value="2"/>
</dbReference>
<dbReference type="PANTHER" id="PTHR30146">
    <property type="entry name" value="LACI-RELATED TRANSCRIPTIONAL REPRESSOR"/>
    <property type="match status" value="1"/>
</dbReference>
<protein>
    <submittedName>
        <fullName evidence="5">GGDEF domain-containing protein</fullName>
    </submittedName>
</protein>
<dbReference type="GO" id="GO:0003700">
    <property type="term" value="F:DNA-binding transcription factor activity"/>
    <property type="evidence" value="ECO:0007669"/>
    <property type="project" value="TreeGrafter"/>
</dbReference>
<dbReference type="GO" id="GO:0000976">
    <property type="term" value="F:transcription cis-regulatory region binding"/>
    <property type="evidence" value="ECO:0007669"/>
    <property type="project" value="TreeGrafter"/>
</dbReference>
<sequence>MKKSNKRLNIGFFTCHLDNDYAYEVCKGVDYAAKELDVNLIVFPGMYMNASYNDPKNARFDYQYNSIFYYASKHTLDALIVSIGSIGSFLSENDMIAFLKNFNIPILTIEIEVPGYPYLYTEGRTGMRQAIEHLITEHHKTKIGFVSGRRENADAKERLDTYCQVLMDHNIPVEEDRIVYGNFSEFTEDIVNNLLDANPDLEAIVFANDSMAIGGYNAIKARGLEIGKDILVTGYDDAPAALVLDPPLTTVHNHIIDMGYHAVYEVLNLLDHGSTSTSILSSSLIVRSSCGCGNYKLNKAKELTSVFAANDLQKAKNYVLNYLFDDYKDNFYYEELIERFSEPLELILKPVADGSMAFDAAAISGSLLALIATDFVDLYFSNDKLTHAIRELNQLLCSLVDDNNRCKIMRLFNQLYSDMLAKSSSTLYNTIHDHKKAVWSSMYITRDTLTYSDDEESCFRLIMDKLQDAHFISSYMYIYEDPVMLMSDGSWKIPKNLYLQACNNNGKTVYLSGDDRLISSDKLFFNQYTSYDRRRTLVITPLFTNNIQYGLFVGEIGIEHFQNIYPNSLQLATSLNFISLMKQQLLTQSKLASSASELSEKNKLLNKLSITDGLTGINNRRGFLDSVQHLVNSSYNEGKPAMLLFADMDNLKQVNDRFGHKNGDYAIKSIAQILQQSFDTDDVIGRIGGDEFVAFCFLDDPHTPDHLCSKIKALSEHLNETNGKPYYVDISLGVSTFICNPTLNIEDVLHQADESLYEHKKNKRKDVLKPV</sequence>
<dbReference type="InterPro" id="IPR028082">
    <property type="entry name" value="Peripla_BP_I"/>
</dbReference>
<dbReference type="InterPro" id="IPR000160">
    <property type="entry name" value="GGDEF_dom"/>
</dbReference>
<dbReference type="SUPFAM" id="SSF53822">
    <property type="entry name" value="Periplasmic binding protein-like I"/>
    <property type="match status" value="1"/>
</dbReference>
<dbReference type="InterPro" id="IPR046335">
    <property type="entry name" value="LacI/GalR-like_sensor"/>
</dbReference>
<dbReference type="CDD" id="cd06267">
    <property type="entry name" value="PBP1_LacI_sugar_binding-like"/>
    <property type="match status" value="1"/>
</dbReference>
<dbReference type="SMART" id="SM00267">
    <property type="entry name" value="GGDEF"/>
    <property type="match status" value="1"/>
</dbReference>
<reference evidence="5 6" key="1">
    <citation type="submission" date="2020-08" db="EMBL/GenBank/DDBJ databases">
        <authorList>
            <person name="Liu C."/>
            <person name="Sun Q."/>
        </authorList>
    </citation>
    <scope>NUCLEOTIDE SEQUENCE [LARGE SCALE GENOMIC DNA]</scope>
    <source>
        <strain evidence="5 6">NSJ-4</strain>
    </source>
</reference>
<gene>
    <name evidence="5" type="ORF">H9Q76_03420</name>
</gene>
<dbReference type="KEGG" id="wcp:H9Q76_03420"/>
<dbReference type="Proteomes" id="UP000515819">
    <property type="component" value="Chromosome"/>
</dbReference>
<keyword evidence="2" id="KW-0238">DNA-binding</keyword>
<dbReference type="Gene3D" id="3.30.70.270">
    <property type="match status" value="1"/>
</dbReference>
<evidence type="ECO:0000256" key="3">
    <source>
        <dbReference type="ARBA" id="ARBA00023163"/>
    </source>
</evidence>
<dbReference type="CDD" id="cd01949">
    <property type="entry name" value="GGDEF"/>
    <property type="match status" value="1"/>
</dbReference>
<name>A0A7G9FP69_9FIRM</name>
<dbReference type="EMBL" id="CP060632">
    <property type="protein sequence ID" value="QNM00351.1"/>
    <property type="molecule type" value="Genomic_DNA"/>
</dbReference>
<dbReference type="InterPro" id="IPR029787">
    <property type="entry name" value="Nucleotide_cyclase"/>
</dbReference>
<evidence type="ECO:0000256" key="2">
    <source>
        <dbReference type="ARBA" id="ARBA00023125"/>
    </source>
</evidence>
<evidence type="ECO:0000313" key="6">
    <source>
        <dbReference type="Proteomes" id="UP000515819"/>
    </source>
</evidence>
<evidence type="ECO:0000313" key="5">
    <source>
        <dbReference type="EMBL" id="QNM00351.1"/>
    </source>
</evidence>
<dbReference type="RefSeq" id="WP_227573350.1">
    <property type="nucleotide sequence ID" value="NZ_CP060632.1"/>
</dbReference>